<proteinExistence type="predicted"/>
<dbReference type="PANTHER" id="PTHR21180">
    <property type="entry name" value="ENDONUCLEASE/EXONUCLEASE/PHOSPHATASE FAMILY DOMAIN-CONTAINING PROTEIN 1"/>
    <property type="match status" value="1"/>
</dbReference>
<dbReference type="GO" id="GO:0006281">
    <property type="term" value="P:DNA repair"/>
    <property type="evidence" value="ECO:0007669"/>
    <property type="project" value="InterPro"/>
</dbReference>
<dbReference type="EMBL" id="CP063196">
    <property type="protein sequence ID" value="UOE21784.1"/>
    <property type="molecule type" value="Genomic_DNA"/>
</dbReference>
<dbReference type="SMART" id="SM00278">
    <property type="entry name" value="HhH1"/>
    <property type="match status" value="2"/>
</dbReference>
<dbReference type="InterPro" id="IPR051675">
    <property type="entry name" value="Endo/Exo/Phosphatase_dom_1"/>
</dbReference>
<dbReference type="Pfam" id="PF10531">
    <property type="entry name" value="SLBB"/>
    <property type="match status" value="1"/>
</dbReference>
<dbReference type="Gene3D" id="1.10.150.310">
    <property type="entry name" value="Tex RuvX-like domain-like"/>
    <property type="match status" value="1"/>
</dbReference>
<accession>A0AA97M0Y6</accession>
<dbReference type="InterPro" id="IPR019554">
    <property type="entry name" value="Soluble_ligand-bd"/>
</dbReference>
<name>A0AA97M0Y6_9ACTN</name>
<feature type="compositionally biased region" description="Low complexity" evidence="1">
    <location>
        <begin position="16"/>
        <end position="37"/>
    </location>
</feature>
<dbReference type="Gene3D" id="3.10.560.10">
    <property type="entry name" value="Outer membrane lipoprotein wza domain like"/>
    <property type="match status" value="1"/>
</dbReference>
<dbReference type="PANTHER" id="PTHR21180:SF32">
    <property type="entry name" value="ENDONUCLEASE_EXONUCLEASE_PHOSPHATASE FAMILY DOMAIN-CONTAINING PROTEIN 1"/>
    <property type="match status" value="1"/>
</dbReference>
<evidence type="ECO:0000256" key="1">
    <source>
        <dbReference type="SAM" id="MobiDB-lite"/>
    </source>
</evidence>
<protein>
    <submittedName>
        <fullName evidence="3">ComEA family DNA-binding protein</fullName>
    </submittedName>
</protein>
<evidence type="ECO:0000313" key="4">
    <source>
        <dbReference type="Proteomes" id="UP000265719"/>
    </source>
</evidence>
<feature type="domain" description="Helix-hairpin-helix DNA-binding motif class 1" evidence="2">
    <location>
        <begin position="149"/>
        <end position="168"/>
    </location>
</feature>
<feature type="domain" description="Helix-hairpin-helix DNA-binding motif class 1" evidence="2">
    <location>
        <begin position="119"/>
        <end position="138"/>
    </location>
</feature>
<evidence type="ECO:0000313" key="3">
    <source>
        <dbReference type="EMBL" id="UOE21784.1"/>
    </source>
</evidence>
<dbReference type="Proteomes" id="UP000265719">
    <property type="component" value="Chromosome"/>
</dbReference>
<sequence>MLNARPESAPAPPHAASPSGAAPSASTSPSGTVVVHVGGEVESPGVVTLPAGARVADAIEAAGGLRSDADPGLLNLARPLVDGEQVLVGVTPSPEPVPQAGAAPSDTTGRVDLNTATAEQLQTLPGVGPVLAQRIIDHRESNGGFTSVEQLHDVTGIGERRFAELRDLVHVGGAS</sequence>
<keyword evidence="3" id="KW-0238">DNA-binding</keyword>
<dbReference type="InterPro" id="IPR004509">
    <property type="entry name" value="Competence_ComEA_HhH"/>
</dbReference>
<dbReference type="InterPro" id="IPR010994">
    <property type="entry name" value="RuvA_2-like"/>
</dbReference>
<feature type="region of interest" description="Disordered" evidence="1">
    <location>
        <begin position="1"/>
        <end position="37"/>
    </location>
</feature>
<dbReference type="GO" id="GO:0015628">
    <property type="term" value="P:protein secretion by the type II secretion system"/>
    <property type="evidence" value="ECO:0007669"/>
    <property type="project" value="TreeGrafter"/>
</dbReference>
<keyword evidence="4" id="KW-1185">Reference proteome</keyword>
<gene>
    <name evidence="3" type="ORF">NI17_001240</name>
</gene>
<reference evidence="3" key="1">
    <citation type="submission" date="2020-10" db="EMBL/GenBank/DDBJ databases">
        <title>De novo genome project of the cellulose decomposer Thermobifida halotolerans type strain.</title>
        <authorList>
            <person name="Nagy I."/>
            <person name="Horvath B."/>
            <person name="Kukolya J."/>
            <person name="Nagy I."/>
            <person name="Orsini M."/>
        </authorList>
    </citation>
    <scope>NUCLEOTIDE SEQUENCE</scope>
    <source>
        <strain evidence="3">DSM 44931</strain>
    </source>
</reference>
<dbReference type="SUPFAM" id="SSF47781">
    <property type="entry name" value="RuvA domain 2-like"/>
    <property type="match status" value="1"/>
</dbReference>
<dbReference type="GO" id="GO:0003677">
    <property type="term" value="F:DNA binding"/>
    <property type="evidence" value="ECO:0007669"/>
    <property type="project" value="UniProtKB-KW"/>
</dbReference>
<dbReference type="AlphaFoldDB" id="A0AA97M0Y6"/>
<evidence type="ECO:0000259" key="2">
    <source>
        <dbReference type="SMART" id="SM00278"/>
    </source>
</evidence>
<dbReference type="Pfam" id="PF12836">
    <property type="entry name" value="HHH_3"/>
    <property type="match status" value="1"/>
</dbReference>
<dbReference type="GO" id="GO:0015627">
    <property type="term" value="C:type II protein secretion system complex"/>
    <property type="evidence" value="ECO:0007669"/>
    <property type="project" value="TreeGrafter"/>
</dbReference>
<dbReference type="KEGG" id="thao:NI17_001240"/>
<dbReference type="NCBIfam" id="TIGR00426">
    <property type="entry name" value="competence protein ComEA helix-hairpin-helix repeat region"/>
    <property type="match status" value="1"/>
</dbReference>
<dbReference type="InterPro" id="IPR003583">
    <property type="entry name" value="Hlx-hairpin-Hlx_DNA-bd_motif"/>
</dbReference>
<organism evidence="3 4">
    <name type="scientific">Thermobifida halotolerans</name>
    <dbReference type="NCBI Taxonomy" id="483545"/>
    <lineage>
        <taxon>Bacteria</taxon>
        <taxon>Bacillati</taxon>
        <taxon>Actinomycetota</taxon>
        <taxon>Actinomycetes</taxon>
        <taxon>Streptosporangiales</taxon>
        <taxon>Nocardiopsidaceae</taxon>
        <taxon>Thermobifida</taxon>
    </lineage>
</organism>